<dbReference type="EMBL" id="FNSV01000006">
    <property type="protein sequence ID" value="SED92427.1"/>
    <property type="molecule type" value="Genomic_DNA"/>
</dbReference>
<keyword evidence="2" id="KW-1185">Reference proteome</keyword>
<proteinExistence type="predicted"/>
<organism evidence="1 2">
    <name type="scientific">Rhodococcus koreensis</name>
    <dbReference type="NCBI Taxonomy" id="99653"/>
    <lineage>
        <taxon>Bacteria</taxon>
        <taxon>Bacillati</taxon>
        <taxon>Actinomycetota</taxon>
        <taxon>Actinomycetes</taxon>
        <taxon>Mycobacteriales</taxon>
        <taxon>Nocardiaceae</taxon>
        <taxon>Rhodococcus</taxon>
    </lineage>
</organism>
<dbReference type="AlphaFoldDB" id="A0A1H5EMP1"/>
<reference evidence="2" key="1">
    <citation type="submission" date="2016-10" db="EMBL/GenBank/DDBJ databases">
        <authorList>
            <person name="Varghese N."/>
            <person name="Submissions S."/>
        </authorList>
    </citation>
    <scope>NUCLEOTIDE SEQUENCE [LARGE SCALE GENOMIC DNA]</scope>
    <source>
        <strain evidence="2">DSM 44498</strain>
    </source>
</reference>
<sequence>MRSEHTLIVEEKILGIDTTQPNRSLPEIWRFFTAFDKRDAYTVYVGQIGHGQIEPSQPFAAEISLEGDDKVLRCVHMTTRGREIGGRKTIAGLIHDLSDETHPKRDFHREYSKTQAMTIEKSLAEPMGIGYLELITGLFLEWDVTPTGPLARWRTEVAEIHEKSRDAFLHARESLRNGDALSLDVVLFVRFSESEEWTPAELTITGVATASAEHGVTVVQAMVLVRPGTGPLCW</sequence>
<evidence type="ECO:0000313" key="1">
    <source>
        <dbReference type="EMBL" id="SED92427.1"/>
    </source>
</evidence>
<accession>A0A1H5EMP1</accession>
<name>A0A1H5EMP1_9NOCA</name>
<evidence type="ECO:0000313" key="2">
    <source>
        <dbReference type="Proteomes" id="UP000183561"/>
    </source>
</evidence>
<protein>
    <submittedName>
        <fullName evidence="1">Uncharacterized protein</fullName>
    </submittedName>
</protein>
<gene>
    <name evidence="1" type="ORF">SAMN04490239_9288</name>
</gene>
<dbReference type="Proteomes" id="UP000183561">
    <property type="component" value="Unassembled WGS sequence"/>
</dbReference>